<evidence type="ECO:0000313" key="3">
    <source>
        <dbReference type="Proteomes" id="UP000694941"/>
    </source>
</evidence>
<dbReference type="RefSeq" id="XP_013773912.1">
    <property type="nucleotide sequence ID" value="XM_013918458.2"/>
</dbReference>
<dbReference type="Gene3D" id="3.30.2350.10">
    <property type="entry name" value="Pseudouridine synthase"/>
    <property type="match status" value="1"/>
</dbReference>
<dbReference type="NCBIfam" id="TIGR00005">
    <property type="entry name" value="rluA_subfam"/>
    <property type="match status" value="1"/>
</dbReference>
<proteinExistence type="predicted"/>
<dbReference type="SUPFAM" id="SSF55120">
    <property type="entry name" value="Pseudouridine synthase"/>
    <property type="match status" value="1"/>
</dbReference>
<protein>
    <submittedName>
        <fullName evidence="4">RNA pseudouridylate synthase domain-containing protein 2-like isoform X1</fullName>
    </submittedName>
</protein>
<accession>A0ABM1B396</accession>
<dbReference type="Pfam" id="PF00849">
    <property type="entry name" value="PseudoU_synth_2"/>
    <property type="match status" value="1"/>
</dbReference>
<evidence type="ECO:0000259" key="2">
    <source>
        <dbReference type="Pfam" id="PF00849"/>
    </source>
</evidence>
<keyword evidence="1" id="KW-0694">RNA-binding</keyword>
<dbReference type="Proteomes" id="UP000694941">
    <property type="component" value="Unplaced"/>
</dbReference>
<dbReference type="PROSITE" id="PS50889">
    <property type="entry name" value="S4"/>
    <property type="match status" value="1"/>
</dbReference>
<dbReference type="GeneID" id="106458898"/>
<dbReference type="PANTHER" id="PTHR21600:SF40">
    <property type="entry name" value="PSEUDOURIDYLATE SYNTHASE RPUSD2"/>
    <property type="match status" value="1"/>
</dbReference>
<dbReference type="PROSITE" id="PS01129">
    <property type="entry name" value="PSI_RLU"/>
    <property type="match status" value="1"/>
</dbReference>
<reference evidence="4" key="1">
    <citation type="submission" date="2025-08" db="UniProtKB">
        <authorList>
            <consortium name="RefSeq"/>
        </authorList>
    </citation>
    <scope>IDENTIFICATION</scope>
    <source>
        <tissue evidence="4">Muscle</tissue>
    </source>
</reference>
<keyword evidence="3" id="KW-1185">Reference proteome</keyword>
<dbReference type="InterPro" id="IPR006145">
    <property type="entry name" value="PsdUridine_synth_RsuA/RluA"/>
</dbReference>
<dbReference type="PANTHER" id="PTHR21600">
    <property type="entry name" value="MITOCHONDRIAL RNA PSEUDOURIDINE SYNTHASE"/>
    <property type="match status" value="1"/>
</dbReference>
<name>A0ABM1B396_LIMPO</name>
<dbReference type="InterPro" id="IPR006225">
    <property type="entry name" value="PsdUridine_synth_RluC/D"/>
</dbReference>
<gene>
    <name evidence="4" type="primary">LOC106458898</name>
</gene>
<dbReference type="InterPro" id="IPR050188">
    <property type="entry name" value="RluA_PseudoU_synthase"/>
</dbReference>
<dbReference type="InterPro" id="IPR006224">
    <property type="entry name" value="PsdUridine_synth_RluA-like_CS"/>
</dbReference>
<evidence type="ECO:0000256" key="1">
    <source>
        <dbReference type="PROSITE-ProRule" id="PRU00182"/>
    </source>
</evidence>
<dbReference type="InterPro" id="IPR020103">
    <property type="entry name" value="PsdUridine_synth_cat_dom_sf"/>
</dbReference>
<dbReference type="CDD" id="cd02557">
    <property type="entry name" value="PseudoU_synth_ScRIB2"/>
    <property type="match status" value="1"/>
</dbReference>
<organism evidence="3 4">
    <name type="scientific">Limulus polyphemus</name>
    <name type="common">Atlantic horseshoe crab</name>
    <dbReference type="NCBI Taxonomy" id="6850"/>
    <lineage>
        <taxon>Eukaryota</taxon>
        <taxon>Metazoa</taxon>
        <taxon>Ecdysozoa</taxon>
        <taxon>Arthropoda</taxon>
        <taxon>Chelicerata</taxon>
        <taxon>Merostomata</taxon>
        <taxon>Xiphosura</taxon>
        <taxon>Limulidae</taxon>
        <taxon>Limulus</taxon>
    </lineage>
</organism>
<feature type="domain" description="Pseudouridine synthase RsuA/RluA-like" evidence="2">
    <location>
        <begin position="179"/>
        <end position="325"/>
    </location>
</feature>
<evidence type="ECO:0000313" key="4">
    <source>
        <dbReference type="RefSeq" id="XP_013773912.1"/>
    </source>
</evidence>
<sequence>MQKLRKTLRLTRTSCDLTVHSSSSHTGNKLKVMEVSNLTENKAVKRKAKENVLSTTYKKKVKGSNKPFRPGFGEEKFDETDYYIENGLRKVYPYIFTYTSYCKGRWAGEKLMDIYAREFRAHPREEYVKAVLSGSVTVNGKMVGTDYVLRDNDLIANKVHRHEIPVLAAPLKIIHQSDDLVIIDKPPSIPVHPCGRYRHNSIAFILGKEYNLKNLNILHRLDRLTSGLLMFGLKADRVKTMMDQIRERQVSKEYVCRVDGNFPDQPVCCVEPIEVISHKIGVCVVSPSGKGCKTEFSKLSYNGKSSVVMCRPLTGRMHQIRIHLQYLGHPIVNDPLYNHEVFGPNKGKGGDLGKSREQLLEDLIKVHTAENWLNEEESSSGTSNDSDQTKYDKLVGEKKDENEDTSGQQATIAEENKNIECAGSTSLTCGITSSLKHYTENDKQYEKLKKQYVFDPKKITYDPNCYDCQRKYKDPKPSDLIMFLHALKYKGLDWEFETEMPAWAKDDWTES</sequence>